<gene>
    <name evidence="1" type="ORF">MRB53_006134</name>
</gene>
<comment type="caution">
    <text evidence="1">The sequence shown here is derived from an EMBL/GenBank/DDBJ whole genome shotgun (WGS) entry which is preliminary data.</text>
</comment>
<proteinExistence type="predicted"/>
<name>A0ACC2MFJ6_PERAE</name>
<protein>
    <submittedName>
        <fullName evidence="1">Uncharacterized protein</fullName>
    </submittedName>
</protein>
<dbReference type="Proteomes" id="UP001234297">
    <property type="component" value="Chromosome 2"/>
</dbReference>
<organism evidence="1 2">
    <name type="scientific">Persea americana</name>
    <name type="common">Avocado</name>
    <dbReference type="NCBI Taxonomy" id="3435"/>
    <lineage>
        <taxon>Eukaryota</taxon>
        <taxon>Viridiplantae</taxon>
        <taxon>Streptophyta</taxon>
        <taxon>Embryophyta</taxon>
        <taxon>Tracheophyta</taxon>
        <taxon>Spermatophyta</taxon>
        <taxon>Magnoliopsida</taxon>
        <taxon>Magnoliidae</taxon>
        <taxon>Laurales</taxon>
        <taxon>Lauraceae</taxon>
        <taxon>Persea</taxon>
    </lineage>
</organism>
<evidence type="ECO:0000313" key="2">
    <source>
        <dbReference type="Proteomes" id="UP001234297"/>
    </source>
</evidence>
<keyword evidence="2" id="KW-1185">Reference proteome</keyword>
<dbReference type="EMBL" id="CM056810">
    <property type="protein sequence ID" value="KAJ8644386.1"/>
    <property type="molecule type" value="Genomic_DNA"/>
</dbReference>
<accession>A0ACC2MFJ6</accession>
<reference evidence="1 2" key="1">
    <citation type="journal article" date="2022" name="Hortic Res">
        <title>A haplotype resolved chromosomal level avocado genome allows analysis of novel avocado genes.</title>
        <authorList>
            <person name="Nath O."/>
            <person name="Fletcher S.J."/>
            <person name="Hayward A."/>
            <person name="Shaw L.M."/>
            <person name="Masouleh A.K."/>
            <person name="Furtado A."/>
            <person name="Henry R.J."/>
            <person name="Mitter N."/>
        </authorList>
    </citation>
    <scope>NUCLEOTIDE SEQUENCE [LARGE SCALE GENOMIC DNA]</scope>
    <source>
        <strain evidence="2">cv. Hass</strain>
    </source>
</reference>
<evidence type="ECO:0000313" key="1">
    <source>
        <dbReference type="EMBL" id="KAJ8644386.1"/>
    </source>
</evidence>
<sequence length="104" mass="11239">MFWLGVAPEPLRRTHLLLDEEDVVRIAQAADALSNALKVALSSKIKERASEVSKKISSEDGVAEALKVLKEEILLNSSQSLEAGAGRDDQELGFGILRLRGATP</sequence>